<keyword evidence="1" id="KW-0472">Membrane</keyword>
<dbReference type="PANTHER" id="PTHR37309:SF1">
    <property type="entry name" value="SLR0284 PROTEIN"/>
    <property type="match status" value="1"/>
</dbReference>
<reference evidence="2" key="1">
    <citation type="submission" date="2020-11" db="EMBL/GenBank/DDBJ databases">
        <title>Nocardioides sp. CBS4Y-1, whole genome shotgun sequence.</title>
        <authorList>
            <person name="Tuo L."/>
        </authorList>
    </citation>
    <scope>NUCLEOTIDE SEQUENCE</scope>
    <source>
        <strain evidence="2">CBS4Y-1</strain>
    </source>
</reference>
<proteinExistence type="predicted"/>
<feature type="transmembrane region" description="Helical" evidence="1">
    <location>
        <begin position="105"/>
        <end position="126"/>
    </location>
</feature>
<dbReference type="EMBL" id="JADIVZ010000002">
    <property type="protein sequence ID" value="MBF4161180.1"/>
    <property type="molecule type" value="Genomic_DNA"/>
</dbReference>
<evidence type="ECO:0000313" key="2">
    <source>
        <dbReference type="EMBL" id="MBF4161180.1"/>
    </source>
</evidence>
<dbReference type="Pfam" id="PF04020">
    <property type="entry name" value="Phage_holin_4_2"/>
    <property type="match status" value="1"/>
</dbReference>
<name>A0A930Y5F2_9ACTN</name>
<dbReference type="AlphaFoldDB" id="A0A930Y5F2"/>
<feature type="transmembrane region" description="Helical" evidence="1">
    <location>
        <begin position="41"/>
        <end position="58"/>
    </location>
</feature>
<gene>
    <name evidence="2" type="ORF">ISG29_05710</name>
</gene>
<dbReference type="InterPro" id="IPR007165">
    <property type="entry name" value="Phage_holin_4_2"/>
</dbReference>
<keyword evidence="3" id="KW-1185">Reference proteome</keyword>
<evidence type="ECO:0000313" key="3">
    <source>
        <dbReference type="Proteomes" id="UP000656804"/>
    </source>
</evidence>
<accession>A0A930Y5F2</accession>
<evidence type="ECO:0000256" key="1">
    <source>
        <dbReference type="SAM" id="Phobius"/>
    </source>
</evidence>
<comment type="caution">
    <text evidence="2">The sequence shown here is derived from an EMBL/GenBank/DDBJ whole genome shotgun (WGS) entry which is preliminary data.</text>
</comment>
<dbReference type="PANTHER" id="PTHR37309">
    <property type="entry name" value="SLR0284 PROTEIN"/>
    <property type="match status" value="1"/>
</dbReference>
<keyword evidence="1" id="KW-1133">Transmembrane helix</keyword>
<dbReference type="Proteomes" id="UP000656804">
    <property type="component" value="Unassembled WGS sequence"/>
</dbReference>
<keyword evidence="1" id="KW-0812">Transmembrane</keyword>
<protein>
    <submittedName>
        <fullName evidence="2">Phage holin family protein</fullName>
    </submittedName>
</protein>
<feature type="transmembrane region" description="Helical" evidence="1">
    <location>
        <begin position="7"/>
        <end position="25"/>
    </location>
</feature>
<sequence>MIGGVRFVTWLFTNAVSLAAAAWLIDGIRFPPARGDISDKILPLVLVALILGVVTSFVKPVLKFLSFPLIIVTLGLFLLVINAAMLELTSWIADQAGIDFHVDSFGAAVLGAIVITLVTWVVDAAVGADD</sequence>
<feature type="transmembrane region" description="Helical" evidence="1">
    <location>
        <begin position="65"/>
        <end position="85"/>
    </location>
</feature>
<organism evidence="2 3">
    <name type="scientific">Nocardioides acrostichi</name>
    <dbReference type="NCBI Taxonomy" id="2784339"/>
    <lineage>
        <taxon>Bacteria</taxon>
        <taxon>Bacillati</taxon>
        <taxon>Actinomycetota</taxon>
        <taxon>Actinomycetes</taxon>
        <taxon>Propionibacteriales</taxon>
        <taxon>Nocardioidaceae</taxon>
        <taxon>Nocardioides</taxon>
    </lineage>
</organism>